<gene>
    <name evidence="2" type="ORF">CTOB1V02_LOCUS12477</name>
</gene>
<reference evidence="2" key="1">
    <citation type="submission" date="2020-11" db="EMBL/GenBank/DDBJ databases">
        <authorList>
            <person name="Tran Van P."/>
        </authorList>
    </citation>
    <scope>NUCLEOTIDE SEQUENCE</scope>
</reference>
<keyword evidence="1" id="KW-1015">Disulfide bond</keyword>
<protein>
    <submittedName>
        <fullName evidence="2">Uncharacterized protein</fullName>
    </submittedName>
</protein>
<dbReference type="OrthoDB" id="6380950at2759"/>
<dbReference type="PANTHER" id="PTHR24252">
    <property type="entry name" value="ACROSIN-RELATED"/>
    <property type="match status" value="1"/>
</dbReference>
<dbReference type="Pfam" id="PF00089">
    <property type="entry name" value="Trypsin"/>
    <property type="match status" value="1"/>
</dbReference>
<dbReference type="EMBL" id="OB669398">
    <property type="protein sequence ID" value="CAD7234661.1"/>
    <property type="molecule type" value="Genomic_DNA"/>
</dbReference>
<sequence length="141" mass="15697">MMSFSACLLLLWALGDAAPQLRNNESIKIEDELQHPMDGNRIINGNNAQLGWFPHQVSLQTSSGFHFCGGSIISQEWIVTAAHCVVGSSASRMRVMSGTINRFSGTTHQVVEGYYDGNYNEYVWALQQMSIGYHRQALLCI</sequence>
<dbReference type="InterPro" id="IPR043504">
    <property type="entry name" value="Peptidase_S1_PA_chymotrypsin"/>
</dbReference>
<name>A0A7R8WMR8_9CRUS</name>
<dbReference type="SUPFAM" id="SSF50494">
    <property type="entry name" value="Trypsin-like serine proteases"/>
    <property type="match status" value="1"/>
</dbReference>
<dbReference type="InterPro" id="IPR001254">
    <property type="entry name" value="Trypsin_dom"/>
</dbReference>
<dbReference type="AlphaFoldDB" id="A0A7R8WMR8"/>
<organism evidence="2">
    <name type="scientific">Cyprideis torosa</name>
    <dbReference type="NCBI Taxonomy" id="163714"/>
    <lineage>
        <taxon>Eukaryota</taxon>
        <taxon>Metazoa</taxon>
        <taxon>Ecdysozoa</taxon>
        <taxon>Arthropoda</taxon>
        <taxon>Crustacea</taxon>
        <taxon>Oligostraca</taxon>
        <taxon>Ostracoda</taxon>
        <taxon>Podocopa</taxon>
        <taxon>Podocopida</taxon>
        <taxon>Cytherocopina</taxon>
        <taxon>Cytheroidea</taxon>
        <taxon>Cytherideidae</taxon>
        <taxon>Cyprideis</taxon>
    </lineage>
</organism>
<dbReference type="FunFam" id="2.40.10.10:FF:000068">
    <property type="entry name" value="transmembrane protease serine 2"/>
    <property type="match status" value="1"/>
</dbReference>
<dbReference type="GO" id="GO:0004252">
    <property type="term" value="F:serine-type endopeptidase activity"/>
    <property type="evidence" value="ECO:0007669"/>
    <property type="project" value="InterPro"/>
</dbReference>
<dbReference type="InterPro" id="IPR018114">
    <property type="entry name" value="TRYPSIN_HIS"/>
</dbReference>
<proteinExistence type="predicted"/>
<dbReference type="GO" id="GO:0006508">
    <property type="term" value="P:proteolysis"/>
    <property type="evidence" value="ECO:0007669"/>
    <property type="project" value="InterPro"/>
</dbReference>
<accession>A0A7R8WMR8</accession>
<dbReference type="Gene3D" id="2.40.10.10">
    <property type="entry name" value="Trypsin-like serine proteases"/>
    <property type="match status" value="1"/>
</dbReference>
<dbReference type="InterPro" id="IPR009003">
    <property type="entry name" value="Peptidase_S1_PA"/>
</dbReference>
<dbReference type="PANTHER" id="PTHR24252:SF30">
    <property type="entry name" value="TRANSMEMBRANE SERINE PROTEASE 2"/>
    <property type="match status" value="1"/>
</dbReference>
<evidence type="ECO:0000313" key="2">
    <source>
        <dbReference type="EMBL" id="CAD7234661.1"/>
    </source>
</evidence>
<dbReference type="PROSITE" id="PS00134">
    <property type="entry name" value="TRYPSIN_HIS"/>
    <property type="match status" value="1"/>
</dbReference>
<dbReference type="PROSITE" id="PS50240">
    <property type="entry name" value="TRYPSIN_DOM"/>
    <property type="match status" value="1"/>
</dbReference>
<evidence type="ECO:0000256" key="1">
    <source>
        <dbReference type="ARBA" id="ARBA00023157"/>
    </source>
</evidence>